<dbReference type="GO" id="GO:0000155">
    <property type="term" value="F:phosphorelay sensor kinase activity"/>
    <property type="evidence" value="ECO:0007669"/>
    <property type="project" value="InterPro"/>
</dbReference>
<evidence type="ECO:0000313" key="9">
    <source>
        <dbReference type="EMBL" id="TVX92718.1"/>
    </source>
</evidence>
<feature type="transmembrane region" description="Helical" evidence="7">
    <location>
        <begin position="12"/>
        <end position="32"/>
    </location>
</feature>
<dbReference type="Pfam" id="PF06580">
    <property type="entry name" value="His_kinase"/>
    <property type="match status" value="1"/>
</dbReference>
<comment type="subcellular location">
    <subcellularLocation>
        <location evidence="1">Cell membrane</location>
        <topology evidence="1">Multi-pass membrane protein</topology>
    </subcellularLocation>
</comment>
<evidence type="ECO:0000259" key="8">
    <source>
        <dbReference type="PROSITE" id="PS50885"/>
    </source>
</evidence>
<keyword evidence="10" id="KW-1185">Reference proteome</keyword>
<dbReference type="InterPro" id="IPR050640">
    <property type="entry name" value="Bact_2-comp_sensor_kinase"/>
</dbReference>
<protein>
    <submittedName>
        <fullName evidence="9">Sensor histidine kinase</fullName>
    </submittedName>
</protein>
<dbReference type="Pfam" id="PF02518">
    <property type="entry name" value="HATPase_c"/>
    <property type="match status" value="1"/>
</dbReference>
<evidence type="ECO:0000256" key="7">
    <source>
        <dbReference type="SAM" id="Phobius"/>
    </source>
</evidence>
<dbReference type="InterPro" id="IPR003594">
    <property type="entry name" value="HATPase_dom"/>
</dbReference>
<name>A0A559IYM4_9BACL</name>
<dbReference type="EMBL" id="VNJK01000001">
    <property type="protein sequence ID" value="TVX92718.1"/>
    <property type="molecule type" value="Genomic_DNA"/>
</dbReference>
<dbReference type="PROSITE" id="PS50885">
    <property type="entry name" value="HAMP"/>
    <property type="match status" value="1"/>
</dbReference>
<evidence type="ECO:0000256" key="3">
    <source>
        <dbReference type="ARBA" id="ARBA00022553"/>
    </source>
</evidence>
<evidence type="ECO:0000256" key="2">
    <source>
        <dbReference type="ARBA" id="ARBA00022475"/>
    </source>
</evidence>
<dbReference type="GO" id="GO:0005886">
    <property type="term" value="C:plasma membrane"/>
    <property type="evidence" value="ECO:0007669"/>
    <property type="project" value="UniProtKB-SubCell"/>
</dbReference>
<proteinExistence type="predicted"/>
<keyword evidence="7" id="KW-0812">Transmembrane</keyword>
<keyword evidence="3" id="KW-0597">Phosphoprotein</keyword>
<keyword evidence="6 7" id="KW-0472">Membrane</keyword>
<dbReference type="OrthoDB" id="9776552at2"/>
<accession>A0A559IYM4</accession>
<keyword evidence="2" id="KW-1003">Cell membrane</keyword>
<dbReference type="InterPro" id="IPR010559">
    <property type="entry name" value="Sig_transdc_His_kin_internal"/>
</dbReference>
<feature type="domain" description="HAMP" evidence="8">
    <location>
        <begin position="311"/>
        <end position="363"/>
    </location>
</feature>
<gene>
    <name evidence="9" type="ORF">FPZ44_06440</name>
</gene>
<keyword evidence="4" id="KW-0808">Transferase</keyword>
<dbReference type="PANTHER" id="PTHR34220:SF7">
    <property type="entry name" value="SENSOR HISTIDINE KINASE YPDA"/>
    <property type="match status" value="1"/>
</dbReference>
<dbReference type="SUPFAM" id="SSF158472">
    <property type="entry name" value="HAMP domain-like"/>
    <property type="match status" value="1"/>
</dbReference>
<evidence type="ECO:0000256" key="4">
    <source>
        <dbReference type="ARBA" id="ARBA00022679"/>
    </source>
</evidence>
<dbReference type="Gene3D" id="6.10.340.10">
    <property type="match status" value="1"/>
</dbReference>
<dbReference type="PANTHER" id="PTHR34220">
    <property type="entry name" value="SENSOR HISTIDINE KINASE YPDA"/>
    <property type="match status" value="1"/>
</dbReference>
<evidence type="ECO:0000256" key="1">
    <source>
        <dbReference type="ARBA" id="ARBA00004651"/>
    </source>
</evidence>
<dbReference type="Proteomes" id="UP000318102">
    <property type="component" value="Unassembled WGS sequence"/>
</dbReference>
<sequence length="600" mass="68335">MQWIVRSLHRKMSFVLIFATMVPIVLLGFISYHTASKITEEKVTMSNLNTLRQINSYMETIVQDVENMSVFLIGQEQVQTYLSKTRANATEYLNMTGFLTNLAFSKRYISEIRIISLQGMPEVSNNTILESSLFQVADMSETYWQENPKWWSPPLESTTSAGKKRSVFLVRPIRDLNTFKTLGMLSIGIDTAEVSEQLRAAVQEHGVMFLQNDKGQIIASSTSDLDHDLLTMIRQQPKMNSYSEQMWEMDSGSGRHIVIAAGVPLISSWQAYTVIPYDAMSSQNRYVLLLTAVAVGLALLITAFAVMFFVKQVTKPLVRLTRYLATINPDSVYRRLPIETPDEIGQLIKTYNRLSENIGQLTEQVKINEAMKKEADLKALQAQIQPHFLYNTLSSIQWMAWMNKQDQIAEMVGSLSDFLRFSLNRGVEVCSVRQEIEHVRNYMNIQAIRYPDRFDMEVNAPPTLLEKPILKLLLQPLVENALLHGLLKDSMKQRGQIMIDIRECEEGWMECQVCDNGVGMSVERLQSLQAYMMSIADGRRGSFIPIDPLLEMELATHGSGYGLMNVQQRLMLHYGVSSQVSITSQMEHGTCIILRFKGEW</sequence>
<evidence type="ECO:0000256" key="6">
    <source>
        <dbReference type="ARBA" id="ARBA00023136"/>
    </source>
</evidence>
<organism evidence="9 10">
    <name type="scientific">Paenibacillus agilis</name>
    <dbReference type="NCBI Taxonomy" id="3020863"/>
    <lineage>
        <taxon>Bacteria</taxon>
        <taxon>Bacillati</taxon>
        <taxon>Bacillota</taxon>
        <taxon>Bacilli</taxon>
        <taxon>Bacillales</taxon>
        <taxon>Paenibacillaceae</taxon>
        <taxon>Paenibacillus</taxon>
    </lineage>
</organism>
<keyword evidence="7" id="KW-1133">Transmembrane helix</keyword>
<dbReference type="RefSeq" id="WP_144988451.1">
    <property type="nucleotide sequence ID" value="NZ_VNJK01000001.1"/>
</dbReference>
<reference evidence="9 10" key="1">
    <citation type="submission" date="2019-07" db="EMBL/GenBank/DDBJ databases">
        <authorList>
            <person name="Kim J."/>
        </authorList>
    </citation>
    <scope>NUCLEOTIDE SEQUENCE [LARGE SCALE GENOMIC DNA]</scope>
    <source>
        <strain evidence="9 10">N4</strain>
    </source>
</reference>
<evidence type="ECO:0000313" key="10">
    <source>
        <dbReference type="Proteomes" id="UP000318102"/>
    </source>
</evidence>
<dbReference type="AlphaFoldDB" id="A0A559IYM4"/>
<dbReference type="InterPro" id="IPR003660">
    <property type="entry name" value="HAMP_dom"/>
</dbReference>
<comment type="caution">
    <text evidence="9">The sequence shown here is derived from an EMBL/GenBank/DDBJ whole genome shotgun (WGS) entry which is preliminary data.</text>
</comment>
<keyword evidence="5 9" id="KW-0418">Kinase</keyword>
<dbReference type="Gene3D" id="3.30.565.10">
    <property type="entry name" value="Histidine kinase-like ATPase, C-terminal domain"/>
    <property type="match status" value="1"/>
</dbReference>
<feature type="transmembrane region" description="Helical" evidence="7">
    <location>
        <begin position="286"/>
        <end position="310"/>
    </location>
</feature>
<dbReference type="SUPFAM" id="SSF55874">
    <property type="entry name" value="ATPase domain of HSP90 chaperone/DNA topoisomerase II/histidine kinase"/>
    <property type="match status" value="1"/>
</dbReference>
<evidence type="ECO:0000256" key="5">
    <source>
        <dbReference type="ARBA" id="ARBA00022777"/>
    </source>
</evidence>
<dbReference type="CDD" id="cd06225">
    <property type="entry name" value="HAMP"/>
    <property type="match status" value="1"/>
</dbReference>
<dbReference type="InterPro" id="IPR036890">
    <property type="entry name" value="HATPase_C_sf"/>
</dbReference>
<dbReference type="SMART" id="SM00304">
    <property type="entry name" value="HAMP"/>
    <property type="match status" value="1"/>
</dbReference>
<dbReference type="Pfam" id="PF00672">
    <property type="entry name" value="HAMP"/>
    <property type="match status" value="1"/>
</dbReference>